<accession>A0ABV6BRC1</accession>
<dbReference type="SUPFAM" id="SSF88874">
    <property type="entry name" value="Receptor-binding domain of short tail fibre protein gp12"/>
    <property type="match status" value="1"/>
</dbReference>
<dbReference type="EMBL" id="JBHLYW010000009">
    <property type="protein sequence ID" value="MFC0077980.1"/>
    <property type="molecule type" value="Genomic_DNA"/>
</dbReference>
<dbReference type="Pfam" id="PF07484">
    <property type="entry name" value="Collar"/>
    <property type="match status" value="1"/>
</dbReference>
<keyword evidence="3" id="KW-1185">Reference proteome</keyword>
<comment type="caution">
    <text evidence="2">The sequence shown here is derived from an EMBL/GenBank/DDBJ whole genome shotgun (WGS) entry which is preliminary data.</text>
</comment>
<protein>
    <submittedName>
        <fullName evidence="2">Phage tail protein</fullName>
    </submittedName>
</protein>
<sequence>MEGYISEIRLFAGNFAPRGWMFCAGGTLSINDYTPLFALIGTTFGGNGQTNFKLPDLQGRVPVGNGQRPGGQNIVVGQVGGTETVTMSINQMPAHTHGSTTSTISIPTYSGAGTTASPSGNVLAALSGAYSAEAPDGTLKPVATPIAVTAAGGTQPFQILQPTLVTNYIICVEGIFPSRN</sequence>
<reference evidence="2 3" key="1">
    <citation type="submission" date="2024-09" db="EMBL/GenBank/DDBJ databases">
        <authorList>
            <person name="Sun Q."/>
            <person name="Mori K."/>
        </authorList>
    </citation>
    <scope>NUCLEOTIDE SEQUENCE [LARGE SCALE GENOMIC DNA]</scope>
    <source>
        <strain evidence="2 3">CGMCC 1.12926</strain>
    </source>
</reference>
<gene>
    <name evidence="2" type="ORF">ACFFLS_13095</name>
</gene>
<evidence type="ECO:0000313" key="2">
    <source>
        <dbReference type="EMBL" id="MFC0077980.1"/>
    </source>
</evidence>
<dbReference type="Proteomes" id="UP001589734">
    <property type="component" value="Unassembled WGS sequence"/>
</dbReference>
<proteinExistence type="predicted"/>
<dbReference type="RefSeq" id="WP_379682025.1">
    <property type="nucleotide sequence ID" value="NZ_JBHLYW010000009.1"/>
</dbReference>
<name>A0ABV6BRC1_9FLAO</name>
<evidence type="ECO:0000313" key="3">
    <source>
        <dbReference type="Proteomes" id="UP001589734"/>
    </source>
</evidence>
<dbReference type="InterPro" id="IPR011083">
    <property type="entry name" value="Phage_tail_collar_dom"/>
</dbReference>
<feature type="domain" description="Phage tail collar" evidence="1">
    <location>
        <begin position="7"/>
        <end position="62"/>
    </location>
</feature>
<dbReference type="Gene3D" id="3.90.1340.10">
    <property type="entry name" value="Phage tail collar domain"/>
    <property type="match status" value="1"/>
</dbReference>
<organism evidence="2 3">
    <name type="scientific">Flavobacterium procerum</name>
    <dbReference type="NCBI Taxonomy" id="1455569"/>
    <lineage>
        <taxon>Bacteria</taxon>
        <taxon>Pseudomonadati</taxon>
        <taxon>Bacteroidota</taxon>
        <taxon>Flavobacteriia</taxon>
        <taxon>Flavobacteriales</taxon>
        <taxon>Flavobacteriaceae</taxon>
        <taxon>Flavobacterium</taxon>
    </lineage>
</organism>
<evidence type="ECO:0000259" key="1">
    <source>
        <dbReference type="Pfam" id="PF07484"/>
    </source>
</evidence>
<dbReference type="InterPro" id="IPR037053">
    <property type="entry name" value="Phage_tail_collar_dom_sf"/>
</dbReference>